<dbReference type="Gene3D" id="3.30.470.20">
    <property type="entry name" value="ATP-grasp fold, B domain"/>
    <property type="match status" value="1"/>
</dbReference>
<keyword evidence="3 4" id="KW-0067">ATP-binding</keyword>
<evidence type="ECO:0000313" key="6">
    <source>
        <dbReference type="EMBL" id="MBC5753654.1"/>
    </source>
</evidence>
<dbReference type="Gene3D" id="3.40.50.20">
    <property type="match status" value="1"/>
</dbReference>
<keyword evidence="2 4" id="KW-0547">Nucleotide-binding</keyword>
<dbReference type="PROSITE" id="PS50975">
    <property type="entry name" value="ATP_GRASP"/>
    <property type="match status" value="1"/>
</dbReference>
<dbReference type="PANTHER" id="PTHR43585:SF2">
    <property type="entry name" value="ATP-GRASP ENZYME FSQD"/>
    <property type="match status" value="1"/>
</dbReference>
<dbReference type="PANTHER" id="PTHR43585">
    <property type="entry name" value="FUMIPYRROLE BIOSYNTHESIS PROTEIN C"/>
    <property type="match status" value="1"/>
</dbReference>
<dbReference type="Gene3D" id="3.30.1490.20">
    <property type="entry name" value="ATP-grasp fold, A domain"/>
    <property type="match status" value="1"/>
</dbReference>
<dbReference type="Proteomes" id="UP000621540">
    <property type="component" value="Unassembled WGS sequence"/>
</dbReference>
<evidence type="ECO:0000256" key="4">
    <source>
        <dbReference type="PROSITE-ProRule" id="PRU00409"/>
    </source>
</evidence>
<dbReference type="InterPro" id="IPR011761">
    <property type="entry name" value="ATP-grasp"/>
</dbReference>
<gene>
    <name evidence="6" type="ORF">H8Z76_06350</name>
</gene>
<protein>
    <submittedName>
        <fullName evidence="6">ATP-grasp domain-containing protein</fullName>
    </submittedName>
</protein>
<evidence type="ECO:0000256" key="1">
    <source>
        <dbReference type="ARBA" id="ARBA00022598"/>
    </source>
</evidence>
<dbReference type="SUPFAM" id="SSF56059">
    <property type="entry name" value="Glutathione synthetase ATP-binding domain-like"/>
    <property type="match status" value="1"/>
</dbReference>
<dbReference type="Pfam" id="PF13535">
    <property type="entry name" value="ATP-grasp_4"/>
    <property type="match status" value="1"/>
</dbReference>
<dbReference type="InterPro" id="IPR013815">
    <property type="entry name" value="ATP_grasp_subdomain_1"/>
</dbReference>
<name>A0ABR7I9M6_9FIRM</name>
<dbReference type="RefSeq" id="WP_147618482.1">
    <property type="nucleotide sequence ID" value="NZ_JACOQH010000003.1"/>
</dbReference>
<dbReference type="InterPro" id="IPR052032">
    <property type="entry name" value="ATP-dep_AA_Ligase"/>
</dbReference>
<keyword evidence="7" id="KW-1185">Reference proteome</keyword>
<sequence length="402" mass="46208">MKKTILLLPGTKWQMDLARTIRERGYNLYVADPSENAPCRAYADKFLQSDIFDNKKIDAFIERNPIDAVVSDECDIATPVIARIGEKFHLATIGSAEARLFTDKYKMKEFCRQIGLNYPEYRLCKTEEEVLLFLREIKKPIIIKPIDCNASKGVHTVKSEQDIEKYFEETLSYSRIEKAVLAERYINGTEFTIDGIKTSEAHYTLAISEKKHFKHNCNIADELLFSYSNEKFDYERLRNVNDLYILKSKLPFGLTHAEYKYENGKFYLIEIAARGGGNMISSVISQYLSGYHTYEYLLDCALGECAERTFEISGQLRDRVAVLKFFHTPHGGGRVKKIHGIDYLEKEADIKKYALNFSEGDIIGDCESDSARIGYYIACSETMEGLNAVMDHVEKKFRIEME</sequence>
<dbReference type="Pfam" id="PF18603">
    <property type="entry name" value="LAL_C2"/>
    <property type="match status" value="1"/>
</dbReference>
<organism evidence="6 7">
    <name type="scientific">Roseburia yibonii</name>
    <dbReference type="NCBI Taxonomy" id="2763063"/>
    <lineage>
        <taxon>Bacteria</taxon>
        <taxon>Bacillati</taxon>
        <taxon>Bacillota</taxon>
        <taxon>Clostridia</taxon>
        <taxon>Lachnospirales</taxon>
        <taxon>Lachnospiraceae</taxon>
        <taxon>Roseburia</taxon>
    </lineage>
</organism>
<proteinExistence type="predicted"/>
<evidence type="ECO:0000259" key="5">
    <source>
        <dbReference type="PROSITE" id="PS50975"/>
    </source>
</evidence>
<dbReference type="EMBL" id="JACOQH010000003">
    <property type="protein sequence ID" value="MBC5753654.1"/>
    <property type="molecule type" value="Genomic_DNA"/>
</dbReference>
<feature type="domain" description="ATP-grasp" evidence="5">
    <location>
        <begin position="108"/>
        <end position="302"/>
    </location>
</feature>
<comment type="caution">
    <text evidence="6">The sequence shown here is derived from an EMBL/GenBank/DDBJ whole genome shotgun (WGS) entry which is preliminary data.</text>
</comment>
<reference evidence="6 7" key="1">
    <citation type="submission" date="2020-08" db="EMBL/GenBank/DDBJ databases">
        <title>Genome public.</title>
        <authorList>
            <person name="Liu C."/>
            <person name="Sun Q."/>
        </authorList>
    </citation>
    <scope>NUCLEOTIDE SEQUENCE [LARGE SCALE GENOMIC DNA]</scope>
    <source>
        <strain evidence="6 7">BX0805</strain>
    </source>
</reference>
<accession>A0ABR7I9M6</accession>
<keyword evidence="1" id="KW-0436">Ligase</keyword>
<dbReference type="InterPro" id="IPR040570">
    <property type="entry name" value="LAL_C2"/>
</dbReference>
<evidence type="ECO:0000256" key="2">
    <source>
        <dbReference type="ARBA" id="ARBA00022741"/>
    </source>
</evidence>
<evidence type="ECO:0000256" key="3">
    <source>
        <dbReference type="ARBA" id="ARBA00022840"/>
    </source>
</evidence>
<evidence type="ECO:0000313" key="7">
    <source>
        <dbReference type="Proteomes" id="UP000621540"/>
    </source>
</evidence>